<dbReference type="SUPFAM" id="SSF117892">
    <property type="entry name" value="Band 7/SPFH domain"/>
    <property type="match status" value="1"/>
</dbReference>
<protein>
    <submittedName>
        <fullName evidence="4">SPFH/Band 7/PHB domain protein</fullName>
    </submittedName>
</protein>
<sequence>MNAGFVVVLAVLVFVVITVWKGVRIVPQGEEWIVERLGKYHGTLSPGLNIVIPYLDDIAYKLITKDIILDVQEQEVITKDNAVILTNAISFIKVTDPVKAVYGVTDFSEAIRNMIMTTLRSIVGEMDLNEALSSRDKIKLRLRESIADEAIDWGLTVKSVEIQDIKPSESMQRAMEMQASADRERNAVVTRAEGQKQAMILEAEARLESAKRDATAQVTLAEASAESIRRITASLGTEPAPMMYLLGEKYIAAMRKLGESANAKVVVLPADLQDALKGLFAKARG</sequence>
<dbReference type="InterPro" id="IPR001107">
    <property type="entry name" value="Band_7"/>
</dbReference>
<organism evidence="4 5">
    <name type="scientific">Candidatus Methylophosphatis roskildensis</name>
    <dbReference type="NCBI Taxonomy" id="2899263"/>
    <lineage>
        <taxon>Bacteria</taxon>
        <taxon>Pseudomonadati</taxon>
        <taxon>Pseudomonadota</taxon>
        <taxon>Betaproteobacteria</taxon>
        <taxon>Nitrosomonadales</taxon>
        <taxon>Sterolibacteriaceae</taxon>
        <taxon>Candidatus Methylophosphatis</taxon>
    </lineage>
</organism>
<dbReference type="GO" id="GO:0005886">
    <property type="term" value="C:plasma membrane"/>
    <property type="evidence" value="ECO:0007669"/>
    <property type="project" value="UniProtKB-ARBA"/>
</dbReference>
<dbReference type="AlphaFoldDB" id="A0A9D7EA24"/>
<evidence type="ECO:0000256" key="1">
    <source>
        <dbReference type="ARBA" id="ARBA00004167"/>
    </source>
</evidence>
<evidence type="ECO:0000313" key="5">
    <source>
        <dbReference type="Proteomes" id="UP000807785"/>
    </source>
</evidence>
<evidence type="ECO:0000256" key="2">
    <source>
        <dbReference type="ARBA" id="ARBA00008164"/>
    </source>
</evidence>
<dbReference type="FunFam" id="3.30.479.30:FF:000004">
    <property type="entry name" value="Putative membrane protease family, stomatin"/>
    <property type="match status" value="1"/>
</dbReference>
<dbReference type="InterPro" id="IPR036013">
    <property type="entry name" value="Band_7/SPFH_dom_sf"/>
</dbReference>
<dbReference type="CDD" id="cd08829">
    <property type="entry name" value="SPFH_paraslipin"/>
    <property type="match status" value="1"/>
</dbReference>
<name>A0A9D7EA24_9PROT</name>
<dbReference type="InterPro" id="IPR050710">
    <property type="entry name" value="Band7/mec-2_domain"/>
</dbReference>
<evidence type="ECO:0000313" key="4">
    <source>
        <dbReference type="EMBL" id="MBK6973847.1"/>
    </source>
</evidence>
<comment type="subcellular location">
    <subcellularLocation>
        <location evidence="1">Membrane</location>
        <topology evidence="1">Single-pass membrane protein</topology>
    </subcellularLocation>
</comment>
<dbReference type="GO" id="GO:0007005">
    <property type="term" value="P:mitochondrion organization"/>
    <property type="evidence" value="ECO:0007669"/>
    <property type="project" value="TreeGrafter"/>
</dbReference>
<reference evidence="4" key="1">
    <citation type="submission" date="2020-10" db="EMBL/GenBank/DDBJ databases">
        <title>Connecting structure to function with the recovery of over 1000 high-quality activated sludge metagenome-assembled genomes encoding full-length rRNA genes using long-read sequencing.</title>
        <authorList>
            <person name="Singleton C.M."/>
            <person name="Petriglieri F."/>
            <person name="Kristensen J.M."/>
            <person name="Kirkegaard R.H."/>
            <person name="Michaelsen T.Y."/>
            <person name="Andersen M.H."/>
            <person name="Karst S.M."/>
            <person name="Dueholm M.S."/>
            <person name="Nielsen P.H."/>
            <person name="Albertsen M."/>
        </authorList>
    </citation>
    <scope>NUCLEOTIDE SEQUENCE</scope>
    <source>
        <strain evidence="4">Bjer_18-Q3-R1-45_BAT3C.347</strain>
    </source>
</reference>
<dbReference type="Pfam" id="PF01145">
    <property type="entry name" value="Band_7"/>
    <property type="match status" value="1"/>
</dbReference>
<dbReference type="PRINTS" id="PR00721">
    <property type="entry name" value="STOMATIN"/>
</dbReference>
<gene>
    <name evidence="4" type="ORF">IPH26_13235</name>
</gene>
<dbReference type="PANTHER" id="PTHR43327">
    <property type="entry name" value="STOMATIN-LIKE PROTEIN 2, MITOCHONDRIAL"/>
    <property type="match status" value="1"/>
</dbReference>
<dbReference type="Proteomes" id="UP000807785">
    <property type="component" value="Unassembled WGS sequence"/>
</dbReference>
<dbReference type="InterPro" id="IPR001972">
    <property type="entry name" value="Stomatin_HflK_fam"/>
</dbReference>
<accession>A0A9D7EA24</accession>
<dbReference type="PANTHER" id="PTHR43327:SF10">
    <property type="entry name" value="STOMATIN-LIKE PROTEIN 2, MITOCHONDRIAL"/>
    <property type="match status" value="1"/>
</dbReference>
<dbReference type="SMART" id="SM00244">
    <property type="entry name" value="PHB"/>
    <property type="match status" value="1"/>
</dbReference>
<dbReference type="GO" id="GO:0098552">
    <property type="term" value="C:side of membrane"/>
    <property type="evidence" value="ECO:0007669"/>
    <property type="project" value="UniProtKB-ARBA"/>
</dbReference>
<dbReference type="Gene3D" id="3.30.479.30">
    <property type="entry name" value="Band 7 domain"/>
    <property type="match status" value="1"/>
</dbReference>
<feature type="domain" description="Band 7" evidence="3">
    <location>
        <begin position="21"/>
        <end position="179"/>
    </location>
</feature>
<evidence type="ECO:0000259" key="3">
    <source>
        <dbReference type="SMART" id="SM00244"/>
    </source>
</evidence>
<comment type="caution">
    <text evidence="4">The sequence shown here is derived from an EMBL/GenBank/DDBJ whole genome shotgun (WGS) entry which is preliminary data.</text>
</comment>
<dbReference type="EMBL" id="JADJEV010000004">
    <property type="protein sequence ID" value="MBK6973847.1"/>
    <property type="molecule type" value="Genomic_DNA"/>
</dbReference>
<comment type="similarity">
    <text evidence="2">Belongs to the band 7/mec-2 family.</text>
</comment>
<proteinExistence type="inferred from homology"/>